<organism evidence="2 3">
    <name type="scientific">Symbiodinium pilosum</name>
    <name type="common">Dinoflagellate</name>
    <dbReference type="NCBI Taxonomy" id="2952"/>
    <lineage>
        <taxon>Eukaryota</taxon>
        <taxon>Sar</taxon>
        <taxon>Alveolata</taxon>
        <taxon>Dinophyceae</taxon>
        <taxon>Suessiales</taxon>
        <taxon>Symbiodiniaceae</taxon>
        <taxon>Symbiodinium</taxon>
    </lineage>
</organism>
<dbReference type="OrthoDB" id="10323165at2759"/>
<gene>
    <name evidence="2" type="ORF">SPIL2461_LOCUS7405</name>
</gene>
<proteinExistence type="predicted"/>
<feature type="domain" description="DNA polymerase alpha catalytic subunit N-terminal" evidence="1">
    <location>
        <begin position="9"/>
        <end position="52"/>
    </location>
</feature>
<comment type="caution">
    <text evidence="2">The sequence shown here is derived from an EMBL/GenBank/DDBJ whole genome shotgun (WGS) entry which is preliminary data.</text>
</comment>
<evidence type="ECO:0000259" key="1">
    <source>
        <dbReference type="Pfam" id="PF12254"/>
    </source>
</evidence>
<keyword evidence="3" id="KW-1185">Reference proteome</keyword>
<evidence type="ECO:0000313" key="3">
    <source>
        <dbReference type="Proteomes" id="UP000649617"/>
    </source>
</evidence>
<dbReference type="Proteomes" id="UP000649617">
    <property type="component" value="Unassembled WGS sequence"/>
</dbReference>
<dbReference type="AlphaFoldDB" id="A0A812P712"/>
<feature type="non-terminal residue" evidence="2">
    <location>
        <position position="53"/>
    </location>
</feature>
<evidence type="ECO:0000313" key="2">
    <source>
        <dbReference type="EMBL" id="CAE7320929.1"/>
    </source>
</evidence>
<dbReference type="EMBL" id="CAJNIZ010011539">
    <property type="protein sequence ID" value="CAE7320929.1"/>
    <property type="molecule type" value="Genomic_DNA"/>
</dbReference>
<accession>A0A812P712</accession>
<sequence length="53" mass="5997">MAAERKQALEKMRAARAGASSLDDYIVPEAKQILQEVSEEEYQTIVAARQSEW</sequence>
<dbReference type="InterPro" id="IPR024647">
    <property type="entry name" value="DNA_pol_a_cat_su_N"/>
</dbReference>
<protein>
    <recommendedName>
        <fullName evidence="1">DNA polymerase alpha catalytic subunit N-terminal domain-containing protein</fullName>
    </recommendedName>
</protein>
<reference evidence="2" key="1">
    <citation type="submission" date="2021-02" db="EMBL/GenBank/DDBJ databases">
        <authorList>
            <person name="Dougan E. K."/>
            <person name="Rhodes N."/>
            <person name="Thang M."/>
            <person name="Chan C."/>
        </authorList>
    </citation>
    <scope>NUCLEOTIDE SEQUENCE</scope>
</reference>
<dbReference type="Pfam" id="PF12254">
    <property type="entry name" value="DNA_pol_alpha_N"/>
    <property type="match status" value="1"/>
</dbReference>
<name>A0A812P712_SYMPI</name>